<dbReference type="NCBIfam" id="TIGR01913">
    <property type="entry name" value="bet_lambda"/>
    <property type="match status" value="1"/>
</dbReference>
<dbReference type="InterPro" id="IPR010183">
    <property type="entry name" value="Phage_lambda_Bet"/>
</dbReference>
<dbReference type="RefSeq" id="WP_307465033.1">
    <property type="nucleotide sequence ID" value="NZ_JAURUR010000002.1"/>
</dbReference>
<feature type="compositionally biased region" description="Low complexity" evidence="1">
    <location>
        <begin position="228"/>
        <end position="246"/>
    </location>
</feature>
<dbReference type="Proteomes" id="UP001232163">
    <property type="component" value="Unassembled WGS sequence"/>
</dbReference>
<accession>A0ABT9MBA7</accession>
<proteinExistence type="predicted"/>
<feature type="region of interest" description="Disordered" evidence="1">
    <location>
        <begin position="304"/>
        <end position="329"/>
    </location>
</feature>
<sequence>MTAIEHARPAGMPLAPVDFSQTQIDLIKNQIAPGASDGELHLFIEQCRRTGLDPFSRQIYAVMREQSVKQGNQWVKVQKMTIQVSIDGFRVIAERHGQYAGRVGPYWCGPDGQWVDVWLQQGPPAAAKVGILRHGFTEPLWAVARFEAYASRKQDGALMGLWAKMPDVMIAKCAEAQALRSAFPNDLSGLYTGDEMAQADNPREEGRPTPEAQQGSRRADVTREVQEAAGTPAHTTQPAPQAPNATALQRVRDMAQRVQQYGAERVEEILGRHDWQNDMSAAAAAYSDLKDFGLEQAALLKAREQAQPAPQEDVQDAQFTPDPTPITNDQIGQLQSAARGMNADSSEIRAAVWAWILQRPAPVNTTVLTAQDAADVLAYLAKCSPEQRIQATAEAMRVFDIPELPF</sequence>
<organism evidence="2 3">
    <name type="scientific">Deinococcus enclensis</name>
    <dbReference type="NCBI Taxonomy" id="1049582"/>
    <lineage>
        <taxon>Bacteria</taxon>
        <taxon>Thermotogati</taxon>
        <taxon>Deinococcota</taxon>
        <taxon>Deinococci</taxon>
        <taxon>Deinococcales</taxon>
        <taxon>Deinococcaceae</taxon>
        <taxon>Deinococcus</taxon>
    </lineage>
</organism>
<gene>
    <name evidence="2" type="ORF">QO006_001290</name>
</gene>
<comment type="caution">
    <text evidence="2">The sequence shown here is derived from an EMBL/GenBank/DDBJ whole genome shotgun (WGS) entry which is preliminary data.</text>
</comment>
<reference evidence="2 3" key="1">
    <citation type="submission" date="2023-07" db="EMBL/GenBank/DDBJ databases">
        <title>Genomic Encyclopedia of Type Strains, Phase IV (KMG-IV): sequencing the most valuable type-strain genomes for metagenomic binning, comparative biology and taxonomic classification.</title>
        <authorList>
            <person name="Goeker M."/>
        </authorList>
    </citation>
    <scope>NUCLEOTIDE SEQUENCE [LARGE SCALE GENOMIC DNA]</scope>
    <source>
        <strain evidence="2 3">NIO-1023</strain>
    </source>
</reference>
<evidence type="ECO:0000256" key="1">
    <source>
        <dbReference type="SAM" id="MobiDB-lite"/>
    </source>
</evidence>
<feature type="region of interest" description="Disordered" evidence="1">
    <location>
        <begin position="198"/>
        <end position="246"/>
    </location>
</feature>
<dbReference type="InterPro" id="IPR018330">
    <property type="entry name" value="RecT_fam"/>
</dbReference>
<feature type="compositionally biased region" description="Basic and acidic residues" evidence="1">
    <location>
        <begin position="217"/>
        <end position="226"/>
    </location>
</feature>
<keyword evidence="3" id="KW-1185">Reference proteome</keyword>
<evidence type="ECO:0000313" key="2">
    <source>
        <dbReference type="EMBL" id="MDP9763873.1"/>
    </source>
</evidence>
<dbReference type="Pfam" id="PF03837">
    <property type="entry name" value="RecT"/>
    <property type="match status" value="1"/>
</dbReference>
<name>A0ABT9MBA7_9DEIO</name>
<protein>
    <submittedName>
        <fullName evidence="2">Phage recombination protein Bet</fullName>
    </submittedName>
</protein>
<dbReference type="EMBL" id="JAURUR010000002">
    <property type="protein sequence ID" value="MDP9763873.1"/>
    <property type="molecule type" value="Genomic_DNA"/>
</dbReference>
<evidence type="ECO:0000313" key="3">
    <source>
        <dbReference type="Proteomes" id="UP001232163"/>
    </source>
</evidence>